<evidence type="ECO:0000259" key="1">
    <source>
        <dbReference type="Pfam" id="PF00561"/>
    </source>
</evidence>
<dbReference type="OrthoDB" id="252464at2"/>
<dbReference type="RefSeq" id="WP_129015646.1">
    <property type="nucleotide sequence ID" value="NZ_SDDZ01000001.1"/>
</dbReference>
<evidence type="ECO:0000313" key="3">
    <source>
        <dbReference type="Proteomes" id="UP000289792"/>
    </source>
</evidence>
<dbReference type="PANTHER" id="PTHR43798">
    <property type="entry name" value="MONOACYLGLYCEROL LIPASE"/>
    <property type="match status" value="1"/>
</dbReference>
<keyword evidence="2" id="KW-0378">Hydrolase</keyword>
<dbReference type="Proteomes" id="UP000289792">
    <property type="component" value="Unassembled WGS sequence"/>
</dbReference>
<dbReference type="SUPFAM" id="SSF53474">
    <property type="entry name" value="alpha/beta-Hydrolases"/>
    <property type="match status" value="1"/>
</dbReference>
<dbReference type="EMBL" id="SDDZ01000001">
    <property type="protein sequence ID" value="RXJ52512.1"/>
    <property type="molecule type" value="Genomic_DNA"/>
</dbReference>
<dbReference type="Pfam" id="PF00561">
    <property type="entry name" value="Abhydrolase_1"/>
    <property type="match status" value="1"/>
</dbReference>
<accession>A0A4Q0XJZ4</accession>
<gene>
    <name evidence="2" type="ORF">ESZ48_02115</name>
</gene>
<protein>
    <submittedName>
        <fullName evidence="2">Alpha/beta hydrolase</fullName>
    </submittedName>
</protein>
<evidence type="ECO:0000313" key="2">
    <source>
        <dbReference type="EMBL" id="RXJ52512.1"/>
    </source>
</evidence>
<dbReference type="InterPro" id="IPR050266">
    <property type="entry name" value="AB_hydrolase_sf"/>
</dbReference>
<reference evidence="2 3" key="1">
    <citation type="submission" date="2019-01" db="EMBL/GenBank/DDBJ databases">
        <title>Genome sequence of the Antarctic species Gelidibacter gilvus ACAM 158(T).</title>
        <authorList>
            <person name="Bowman J.P."/>
        </authorList>
    </citation>
    <scope>NUCLEOTIDE SEQUENCE [LARGE SCALE GENOMIC DNA]</scope>
    <source>
        <strain evidence="2 3">IC158</strain>
    </source>
</reference>
<dbReference type="AlphaFoldDB" id="A0A4Q0XJZ4"/>
<organism evidence="2 3">
    <name type="scientific">Gelidibacter gilvus</name>
    <dbReference type="NCBI Taxonomy" id="59602"/>
    <lineage>
        <taxon>Bacteria</taxon>
        <taxon>Pseudomonadati</taxon>
        <taxon>Bacteroidota</taxon>
        <taxon>Flavobacteriia</taxon>
        <taxon>Flavobacteriales</taxon>
        <taxon>Flavobacteriaceae</taxon>
        <taxon>Gelidibacter</taxon>
    </lineage>
</organism>
<dbReference type="InterPro" id="IPR029058">
    <property type="entry name" value="AB_hydrolase_fold"/>
</dbReference>
<keyword evidence="3" id="KW-1185">Reference proteome</keyword>
<dbReference type="Gene3D" id="3.40.50.1820">
    <property type="entry name" value="alpha/beta hydrolase"/>
    <property type="match status" value="1"/>
</dbReference>
<sequence length="258" mass="29380">MILEYKNIPIYYNDEGQGKAVVLLHGFLETSAMWKDLVAEIGTSHRIITIDLLGHGKTGCLGYIHTMEMMADAVVFVLEHLKIEKSFVIGHSMGGYVALAFAEVFPEKFYGLCLMNSTPFADSLERQINRGRAIKVVKQNHKNFIRMSISNLLNPEHKEQFVDEIESIMVDAMDLPVQGIVAALEGMKIRKDRRFVLEQLEANKMIILGRKDPVLEFDSLSAQLIGLEVEIVEFPDGHMSHIENKHEFTYIIKRFIEN</sequence>
<proteinExistence type="predicted"/>
<dbReference type="GO" id="GO:0016787">
    <property type="term" value="F:hydrolase activity"/>
    <property type="evidence" value="ECO:0007669"/>
    <property type="project" value="UniProtKB-KW"/>
</dbReference>
<name>A0A4Q0XJZ4_9FLAO</name>
<feature type="domain" description="AB hydrolase-1" evidence="1">
    <location>
        <begin position="20"/>
        <end position="244"/>
    </location>
</feature>
<dbReference type="PRINTS" id="PR00111">
    <property type="entry name" value="ABHYDROLASE"/>
</dbReference>
<comment type="caution">
    <text evidence="2">The sequence shown here is derived from an EMBL/GenBank/DDBJ whole genome shotgun (WGS) entry which is preliminary data.</text>
</comment>
<dbReference type="InterPro" id="IPR000073">
    <property type="entry name" value="AB_hydrolase_1"/>
</dbReference>